<name>A0A1I8PU01_STOCA</name>
<evidence type="ECO:0000256" key="4">
    <source>
        <dbReference type="ARBA" id="ARBA00023157"/>
    </source>
</evidence>
<keyword evidence="1" id="KW-0147">Chitin-binding</keyword>
<feature type="domain" description="Chitin-binding type-2" evidence="7">
    <location>
        <begin position="275"/>
        <end position="331"/>
    </location>
</feature>
<keyword evidence="9" id="KW-1185">Reference proteome</keyword>
<dbReference type="GO" id="GO:0008061">
    <property type="term" value="F:chitin binding"/>
    <property type="evidence" value="ECO:0007669"/>
    <property type="project" value="UniProtKB-KW"/>
</dbReference>
<dbReference type="InterPro" id="IPR051940">
    <property type="entry name" value="Chitin_bind-dev_reg"/>
</dbReference>
<evidence type="ECO:0000313" key="8">
    <source>
        <dbReference type="EnsemblMetazoa" id="SCAU011072-PA"/>
    </source>
</evidence>
<dbReference type="VEuPathDB" id="VectorBase:SCAU011072"/>
<keyword evidence="3" id="KW-0677">Repeat</keyword>
<protein>
    <recommendedName>
        <fullName evidence="7">Chitin-binding type-2 domain-containing protein</fullName>
    </recommendedName>
</protein>
<dbReference type="SUPFAM" id="SSF57625">
    <property type="entry name" value="Invertebrate chitin-binding proteins"/>
    <property type="match status" value="2"/>
</dbReference>
<dbReference type="PROSITE" id="PS50940">
    <property type="entry name" value="CHIT_BIND_II"/>
    <property type="match status" value="2"/>
</dbReference>
<dbReference type="AlphaFoldDB" id="A0A1I8PU01"/>
<dbReference type="OrthoDB" id="6020543at2759"/>
<evidence type="ECO:0000313" key="9">
    <source>
        <dbReference type="Proteomes" id="UP000095300"/>
    </source>
</evidence>
<dbReference type="Proteomes" id="UP000095300">
    <property type="component" value="Unassembled WGS sequence"/>
</dbReference>
<evidence type="ECO:0000256" key="3">
    <source>
        <dbReference type="ARBA" id="ARBA00022737"/>
    </source>
</evidence>
<feature type="domain" description="Chitin-binding type-2" evidence="7">
    <location>
        <begin position="29"/>
        <end position="64"/>
    </location>
</feature>
<keyword evidence="4" id="KW-1015">Disulfide bond</keyword>
<feature type="signal peptide" evidence="6">
    <location>
        <begin position="1"/>
        <end position="19"/>
    </location>
</feature>
<evidence type="ECO:0000256" key="2">
    <source>
        <dbReference type="ARBA" id="ARBA00022729"/>
    </source>
</evidence>
<organism evidence="8 9">
    <name type="scientific">Stomoxys calcitrans</name>
    <name type="common">Stable fly</name>
    <name type="synonym">Conops calcitrans</name>
    <dbReference type="NCBI Taxonomy" id="35570"/>
    <lineage>
        <taxon>Eukaryota</taxon>
        <taxon>Metazoa</taxon>
        <taxon>Ecdysozoa</taxon>
        <taxon>Arthropoda</taxon>
        <taxon>Hexapoda</taxon>
        <taxon>Insecta</taxon>
        <taxon>Pterygota</taxon>
        <taxon>Neoptera</taxon>
        <taxon>Endopterygota</taxon>
        <taxon>Diptera</taxon>
        <taxon>Brachycera</taxon>
        <taxon>Muscomorpha</taxon>
        <taxon>Muscoidea</taxon>
        <taxon>Muscidae</taxon>
        <taxon>Stomoxys</taxon>
    </lineage>
</organism>
<feature type="chain" id="PRO_5009327193" description="Chitin-binding type-2 domain-containing protein" evidence="6">
    <location>
        <begin position="20"/>
        <end position="339"/>
    </location>
</feature>
<accession>A0A1I8PU01</accession>
<sequence length="339" mass="36676">MKAIYALACLLLTLTVSSAATLSSENYARYICHTREDGFRILVPGSCSLYYECKNGQPKLGACPFFFDSENGICTHKDTGCVEGPMRYVEPRPDQAIEPVAVKPMEPVPEKHIEPVAEQHIEPVSEQHIETLPEQHIEPPTTECTTKSTTECTTTEATTTECTTKSTTECTTKSTTECTTTEATTTECTTKSTTECTSTKSTSTECTTSETTTDCSTTLASTTSCSSTTACTATTTKCTTTAVTPCANSANSAIGAPALLQPPQTLQSNIDMYMRFVCRDKPNNFLVASLKSCNQYYMCQNGIALPVSCGRLYFNALKGTCDLPENTGCIQSAAFRHNY</sequence>
<dbReference type="InterPro" id="IPR002557">
    <property type="entry name" value="Chitin-bd_dom"/>
</dbReference>
<evidence type="ECO:0000256" key="5">
    <source>
        <dbReference type="ARBA" id="ARBA00023180"/>
    </source>
</evidence>
<dbReference type="GO" id="GO:0005576">
    <property type="term" value="C:extracellular region"/>
    <property type="evidence" value="ECO:0007669"/>
    <property type="project" value="InterPro"/>
</dbReference>
<dbReference type="PANTHER" id="PTHR23301:SF0">
    <property type="entry name" value="CHITIN-BINDING TYPE-2 DOMAIN-CONTAINING PROTEIN-RELATED"/>
    <property type="match status" value="1"/>
</dbReference>
<evidence type="ECO:0000256" key="1">
    <source>
        <dbReference type="ARBA" id="ARBA00022669"/>
    </source>
</evidence>
<dbReference type="Gene3D" id="2.170.140.10">
    <property type="entry name" value="Chitin binding domain"/>
    <property type="match status" value="1"/>
</dbReference>
<dbReference type="SMART" id="SM00494">
    <property type="entry name" value="ChtBD2"/>
    <property type="match status" value="2"/>
</dbReference>
<dbReference type="InterPro" id="IPR036508">
    <property type="entry name" value="Chitin-bd_dom_sf"/>
</dbReference>
<dbReference type="EnsemblMetazoa" id="SCAU011072-RA">
    <property type="protein sequence ID" value="SCAU011072-PA"/>
    <property type="gene ID" value="SCAU011072"/>
</dbReference>
<evidence type="ECO:0000256" key="6">
    <source>
        <dbReference type="SAM" id="SignalP"/>
    </source>
</evidence>
<keyword evidence="2 6" id="KW-0732">Signal</keyword>
<evidence type="ECO:0000259" key="7">
    <source>
        <dbReference type="PROSITE" id="PS50940"/>
    </source>
</evidence>
<keyword evidence="5" id="KW-0325">Glycoprotein</keyword>
<gene>
    <name evidence="8" type="primary">106089511</name>
</gene>
<reference evidence="8" key="1">
    <citation type="submission" date="2020-05" db="UniProtKB">
        <authorList>
            <consortium name="EnsemblMetazoa"/>
        </authorList>
    </citation>
    <scope>IDENTIFICATION</scope>
    <source>
        <strain evidence="8">USDA</strain>
    </source>
</reference>
<dbReference type="Pfam" id="PF01607">
    <property type="entry name" value="CBM_14"/>
    <property type="match status" value="2"/>
</dbReference>
<proteinExistence type="predicted"/>
<dbReference type="PANTHER" id="PTHR23301">
    <property type="entry name" value="CHITIN BINDING PERITROPHIN-A"/>
    <property type="match status" value="1"/>
</dbReference>